<dbReference type="AlphaFoldDB" id="A0A9N9TYB6"/>
<name>A0A9N9TYB6_9HYPO</name>
<evidence type="ECO:0000313" key="1">
    <source>
        <dbReference type="EMBL" id="CAG9974906.1"/>
    </source>
</evidence>
<organism evidence="1 2">
    <name type="scientific">Clonostachys byssicola</name>
    <dbReference type="NCBI Taxonomy" id="160290"/>
    <lineage>
        <taxon>Eukaryota</taxon>
        <taxon>Fungi</taxon>
        <taxon>Dikarya</taxon>
        <taxon>Ascomycota</taxon>
        <taxon>Pezizomycotina</taxon>
        <taxon>Sordariomycetes</taxon>
        <taxon>Hypocreomycetidae</taxon>
        <taxon>Hypocreales</taxon>
        <taxon>Bionectriaceae</taxon>
        <taxon>Clonostachys</taxon>
    </lineage>
</organism>
<reference evidence="2" key="1">
    <citation type="submission" date="2019-06" db="EMBL/GenBank/DDBJ databases">
        <authorList>
            <person name="Broberg M."/>
        </authorList>
    </citation>
    <scope>NUCLEOTIDE SEQUENCE [LARGE SCALE GENOMIC DNA]</scope>
</reference>
<dbReference type="EMBL" id="CABFNO020001253">
    <property type="protein sequence ID" value="CAG9974906.1"/>
    <property type="molecule type" value="Genomic_DNA"/>
</dbReference>
<protein>
    <submittedName>
        <fullName evidence="1">Uncharacterized protein</fullName>
    </submittedName>
</protein>
<dbReference type="Proteomes" id="UP000754883">
    <property type="component" value="Unassembled WGS sequence"/>
</dbReference>
<evidence type="ECO:0000313" key="2">
    <source>
        <dbReference type="Proteomes" id="UP000754883"/>
    </source>
</evidence>
<gene>
    <name evidence="1" type="ORF">CBYS24578_00016600</name>
</gene>
<comment type="caution">
    <text evidence="1">The sequence shown here is derived from an EMBL/GenBank/DDBJ whole genome shotgun (WGS) entry which is preliminary data.</text>
</comment>
<sequence length="122" mass="13341">MSEADIKMLTTMDSRNKEPRLVVAMYGKASELQIGFSNCVPSILREVIDGKVEYSEVWGIIGEKDNSSTGPKPFCDSGSCIWDMEGRVAGIVVGGPDVGYAQPIEWLLEDIRTQSGIDVELI</sequence>
<reference evidence="1 2" key="2">
    <citation type="submission" date="2021-10" db="EMBL/GenBank/DDBJ databases">
        <authorList>
            <person name="Piombo E."/>
        </authorList>
    </citation>
    <scope>NUCLEOTIDE SEQUENCE [LARGE SCALE GENOMIC DNA]</scope>
</reference>
<dbReference type="OrthoDB" id="5424209at2759"/>
<accession>A0A9N9TYB6</accession>
<proteinExistence type="predicted"/>
<keyword evidence="2" id="KW-1185">Reference proteome</keyword>